<evidence type="ECO:0000313" key="1">
    <source>
        <dbReference type="EMBL" id="AXX97667.1"/>
    </source>
</evidence>
<protein>
    <recommendedName>
        <fullName evidence="3">SD-repeat containing protein B domain-containing protein</fullName>
    </recommendedName>
</protein>
<name>A0A347UFN9_9RHOB</name>
<dbReference type="Gene3D" id="2.60.40.10">
    <property type="entry name" value="Immunoglobulins"/>
    <property type="match status" value="1"/>
</dbReference>
<dbReference type="InterPro" id="IPR013783">
    <property type="entry name" value="Ig-like_fold"/>
</dbReference>
<dbReference type="KEGG" id="pamo:BAR1_06820"/>
<gene>
    <name evidence="1" type="ORF">BAR1_06820</name>
</gene>
<organism evidence="1 2">
    <name type="scientific">Profundibacter amoris</name>
    <dbReference type="NCBI Taxonomy" id="2171755"/>
    <lineage>
        <taxon>Bacteria</taxon>
        <taxon>Pseudomonadati</taxon>
        <taxon>Pseudomonadota</taxon>
        <taxon>Alphaproteobacteria</taxon>
        <taxon>Rhodobacterales</taxon>
        <taxon>Paracoccaceae</taxon>
        <taxon>Profundibacter</taxon>
    </lineage>
</organism>
<evidence type="ECO:0008006" key="3">
    <source>
        <dbReference type="Google" id="ProtNLM"/>
    </source>
</evidence>
<accession>A0A347UFN9</accession>
<dbReference type="Proteomes" id="UP000261704">
    <property type="component" value="Chromosome"/>
</dbReference>
<sequence>MYPLRQNWDSSSGKVNISAYLFNDLNENGQYDIGDRAMADIVVSLSRNGMPISVARTNLNGFANFRASTTHEDSPLSQAGEYEFTAYLPRGWRNTTDNQTQQATLIEIPGSPAGVGLQEMLTPIGMARNKFLRGTYRGDKDGHILLQQDGKTLETINLTPGEQFIWRIQRGNYELITNGQSRPVVVGDYPVDVGLIGVEHSQGDRAYTIDFEGQAPTGLKKAPNGYGGLNWFNLNIMRANMGNGNIGYANGTTSGNHILYTSSGHPARIYAYTPFSLLSVNLTAAWPKSEGEEVILSFYRGDQLIQTDAVGLSAYSPVNYQPMIPDITRIEISTRHYWQMLMDDLTVSTTP</sequence>
<keyword evidence="2" id="KW-1185">Reference proteome</keyword>
<dbReference type="AlphaFoldDB" id="A0A347UFN9"/>
<dbReference type="OrthoDB" id="9773411at2"/>
<proteinExistence type="predicted"/>
<dbReference type="EMBL" id="CP032125">
    <property type="protein sequence ID" value="AXX97667.1"/>
    <property type="molecule type" value="Genomic_DNA"/>
</dbReference>
<evidence type="ECO:0000313" key="2">
    <source>
        <dbReference type="Proteomes" id="UP000261704"/>
    </source>
</evidence>
<reference evidence="1 2" key="1">
    <citation type="submission" date="2018-09" db="EMBL/GenBank/DDBJ databases">
        <title>Profundibacter amoris BAR1 gen. nov., sp. nov., a new member of the Roseobacter clade isolated at Lokis Castle Vent Field on the Arctic Mid-Oceanic Ridge.</title>
        <authorList>
            <person name="Le Moine Bauer S."/>
            <person name="Sjoeberg A.G."/>
            <person name="L'Haridon S."/>
            <person name="Stokke R."/>
            <person name="Roalkvam I."/>
            <person name="Steen I.H."/>
            <person name="Dahle H."/>
        </authorList>
    </citation>
    <scope>NUCLEOTIDE SEQUENCE [LARGE SCALE GENOMIC DNA]</scope>
    <source>
        <strain evidence="1 2">BAR1</strain>
    </source>
</reference>